<protein>
    <submittedName>
        <fullName evidence="2">Uncharacterized protein</fullName>
    </submittedName>
</protein>
<sequence length="165" mass="18377">MMRLERENSRVQEVLEEPGAEDGDGALGEAALGPPGAALHHAELLQRALLPELVVDVAEAGPHGAAPGDGGVRVLAQRPARRAHLRRDRVPQTPELPRDGAQRQRRVRPRRPGPRRRLERRRHRLHLPVVLPVPLLHLPVPLLSTSPCAHMTQQCELCIDRPLHY</sequence>
<evidence type="ECO:0000313" key="3">
    <source>
        <dbReference type="Proteomes" id="UP000007305"/>
    </source>
</evidence>
<proteinExistence type="predicted"/>
<name>A0A804P1L4_MAIZE</name>
<reference evidence="2" key="2">
    <citation type="submission" date="2019-07" db="EMBL/GenBank/DDBJ databases">
        <authorList>
            <person name="Seetharam A."/>
            <person name="Woodhouse M."/>
            <person name="Cannon E."/>
        </authorList>
    </citation>
    <scope>NUCLEOTIDE SEQUENCE [LARGE SCALE GENOMIC DNA]</scope>
    <source>
        <strain evidence="2">cv. B73</strain>
    </source>
</reference>
<feature type="compositionally biased region" description="Basic residues" evidence="1">
    <location>
        <begin position="103"/>
        <end position="121"/>
    </location>
</feature>
<feature type="compositionally biased region" description="Basic and acidic residues" evidence="1">
    <location>
        <begin position="1"/>
        <end position="10"/>
    </location>
</feature>
<evidence type="ECO:0000256" key="1">
    <source>
        <dbReference type="SAM" id="MobiDB-lite"/>
    </source>
</evidence>
<feature type="compositionally biased region" description="Acidic residues" evidence="1">
    <location>
        <begin position="14"/>
        <end position="24"/>
    </location>
</feature>
<keyword evidence="3" id="KW-1185">Reference proteome</keyword>
<dbReference type="Proteomes" id="UP000007305">
    <property type="component" value="Chromosome 4"/>
</dbReference>
<feature type="region of interest" description="Disordered" evidence="1">
    <location>
        <begin position="60"/>
        <end position="121"/>
    </location>
</feature>
<dbReference type="InParanoid" id="A0A804P1L4"/>
<dbReference type="Gramene" id="Zm00001eb202150_T001">
    <property type="protein sequence ID" value="Zm00001eb202150_P001"/>
    <property type="gene ID" value="Zm00001eb202150"/>
</dbReference>
<dbReference type="EnsemblPlants" id="Zm00001eb202150_T001">
    <property type="protein sequence ID" value="Zm00001eb202150_P001"/>
    <property type="gene ID" value="Zm00001eb202150"/>
</dbReference>
<reference evidence="2" key="3">
    <citation type="submission" date="2021-05" db="UniProtKB">
        <authorList>
            <consortium name="EnsemblPlants"/>
        </authorList>
    </citation>
    <scope>IDENTIFICATION</scope>
    <source>
        <strain evidence="2">cv. B73</strain>
    </source>
</reference>
<evidence type="ECO:0000313" key="2">
    <source>
        <dbReference type="EnsemblPlants" id="Zm00001eb202150_P001"/>
    </source>
</evidence>
<feature type="region of interest" description="Disordered" evidence="1">
    <location>
        <begin position="1"/>
        <end position="34"/>
    </location>
</feature>
<reference evidence="3" key="1">
    <citation type="journal article" date="2009" name="Science">
        <title>The B73 maize genome: complexity, diversity, and dynamics.</title>
        <authorList>
            <person name="Schnable P.S."/>
            <person name="Ware D."/>
            <person name="Fulton R.S."/>
            <person name="Stein J.C."/>
            <person name="Wei F."/>
            <person name="Pasternak S."/>
            <person name="Liang C."/>
            <person name="Zhang J."/>
            <person name="Fulton L."/>
            <person name="Graves T.A."/>
            <person name="Minx P."/>
            <person name="Reily A.D."/>
            <person name="Courtney L."/>
            <person name="Kruchowski S.S."/>
            <person name="Tomlinson C."/>
            <person name="Strong C."/>
            <person name="Delehaunty K."/>
            <person name="Fronick C."/>
            <person name="Courtney B."/>
            <person name="Rock S.M."/>
            <person name="Belter E."/>
            <person name="Du F."/>
            <person name="Kim K."/>
            <person name="Abbott R.M."/>
            <person name="Cotton M."/>
            <person name="Levy A."/>
            <person name="Marchetto P."/>
            <person name="Ochoa K."/>
            <person name="Jackson S.M."/>
            <person name="Gillam B."/>
            <person name="Chen W."/>
            <person name="Yan L."/>
            <person name="Higginbotham J."/>
            <person name="Cardenas M."/>
            <person name="Waligorski J."/>
            <person name="Applebaum E."/>
            <person name="Phelps L."/>
            <person name="Falcone J."/>
            <person name="Kanchi K."/>
            <person name="Thane T."/>
            <person name="Scimone A."/>
            <person name="Thane N."/>
            <person name="Henke J."/>
            <person name="Wang T."/>
            <person name="Ruppert J."/>
            <person name="Shah N."/>
            <person name="Rotter K."/>
            <person name="Hodges J."/>
            <person name="Ingenthron E."/>
            <person name="Cordes M."/>
            <person name="Kohlberg S."/>
            <person name="Sgro J."/>
            <person name="Delgado B."/>
            <person name="Mead K."/>
            <person name="Chinwalla A."/>
            <person name="Leonard S."/>
            <person name="Crouse K."/>
            <person name="Collura K."/>
            <person name="Kudrna D."/>
            <person name="Currie J."/>
            <person name="He R."/>
            <person name="Angelova A."/>
            <person name="Rajasekar S."/>
            <person name="Mueller T."/>
            <person name="Lomeli R."/>
            <person name="Scara G."/>
            <person name="Ko A."/>
            <person name="Delaney K."/>
            <person name="Wissotski M."/>
            <person name="Lopez G."/>
            <person name="Campos D."/>
            <person name="Braidotti M."/>
            <person name="Ashley E."/>
            <person name="Golser W."/>
            <person name="Kim H."/>
            <person name="Lee S."/>
            <person name="Lin J."/>
            <person name="Dujmic Z."/>
            <person name="Kim W."/>
            <person name="Talag J."/>
            <person name="Zuccolo A."/>
            <person name="Fan C."/>
            <person name="Sebastian A."/>
            <person name="Kramer M."/>
            <person name="Spiegel L."/>
            <person name="Nascimento L."/>
            <person name="Zutavern T."/>
            <person name="Miller B."/>
            <person name="Ambroise C."/>
            <person name="Muller S."/>
            <person name="Spooner W."/>
            <person name="Narechania A."/>
            <person name="Ren L."/>
            <person name="Wei S."/>
            <person name="Kumari S."/>
            <person name="Faga B."/>
            <person name="Levy M.J."/>
            <person name="McMahan L."/>
            <person name="Van Buren P."/>
            <person name="Vaughn M.W."/>
            <person name="Ying K."/>
            <person name="Yeh C.-T."/>
            <person name="Emrich S.J."/>
            <person name="Jia Y."/>
            <person name="Kalyanaraman A."/>
            <person name="Hsia A.-P."/>
            <person name="Barbazuk W.B."/>
            <person name="Baucom R.S."/>
            <person name="Brutnell T.P."/>
            <person name="Carpita N.C."/>
            <person name="Chaparro C."/>
            <person name="Chia J.-M."/>
            <person name="Deragon J.-M."/>
            <person name="Estill J.C."/>
            <person name="Fu Y."/>
            <person name="Jeddeloh J.A."/>
            <person name="Han Y."/>
            <person name="Lee H."/>
            <person name="Li P."/>
            <person name="Lisch D.R."/>
            <person name="Liu S."/>
            <person name="Liu Z."/>
            <person name="Nagel D.H."/>
            <person name="McCann M.C."/>
            <person name="SanMiguel P."/>
            <person name="Myers A.M."/>
            <person name="Nettleton D."/>
            <person name="Nguyen J."/>
            <person name="Penning B.W."/>
            <person name="Ponnala L."/>
            <person name="Schneider K.L."/>
            <person name="Schwartz D.C."/>
            <person name="Sharma A."/>
            <person name="Soderlund C."/>
            <person name="Springer N.M."/>
            <person name="Sun Q."/>
            <person name="Wang H."/>
            <person name="Waterman M."/>
            <person name="Westerman R."/>
            <person name="Wolfgruber T.K."/>
            <person name="Yang L."/>
            <person name="Yu Y."/>
            <person name="Zhang L."/>
            <person name="Zhou S."/>
            <person name="Zhu Q."/>
            <person name="Bennetzen J.L."/>
            <person name="Dawe R.K."/>
            <person name="Jiang J."/>
            <person name="Jiang N."/>
            <person name="Presting G.G."/>
            <person name="Wessler S.R."/>
            <person name="Aluru S."/>
            <person name="Martienssen R.A."/>
            <person name="Clifton S.W."/>
            <person name="McCombie W.R."/>
            <person name="Wing R.A."/>
            <person name="Wilson R.K."/>
        </authorList>
    </citation>
    <scope>NUCLEOTIDE SEQUENCE [LARGE SCALE GENOMIC DNA]</scope>
    <source>
        <strain evidence="3">cv. B73</strain>
    </source>
</reference>
<dbReference type="AlphaFoldDB" id="A0A804P1L4"/>
<accession>A0A804P1L4</accession>
<organism evidence="2 3">
    <name type="scientific">Zea mays</name>
    <name type="common">Maize</name>
    <dbReference type="NCBI Taxonomy" id="4577"/>
    <lineage>
        <taxon>Eukaryota</taxon>
        <taxon>Viridiplantae</taxon>
        <taxon>Streptophyta</taxon>
        <taxon>Embryophyta</taxon>
        <taxon>Tracheophyta</taxon>
        <taxon>Spermatophyta</taxon>
        <taxon>Magnoliopsida</taxon>
        <taxon>Liliopsida</taxon>
        <taxon>Poales</taxon>
        <taxon>Poaceae</taxon>
        <taxon>PACMAD clade</taxon>
        <taxon>Panicoideae</taxon>
        <taxon>Andropogonodae</taxon>
        <taxon>Andropogoneae</taxon>
        <taxon>Tripsacinae</taxon>
        <taxon>Zea</taxon>
    </lineage>
</organism>